<sequence>MVQPSSRPSPSQRMAVKDLHITAHLAALSGCVKHHLTPRPLPAHHGGVRCTPGRPHCVTARNRSAPASAALHHGPCLHITAHHGPLRCTTKLSSGSGRSPTHAAQNAAPTT</sequence>
<feature type="region of interest" description="Disordered" evidence="1">
    <location>
        <begin position="89"/>
        <end position="111"/>
    </location>
</feature>
<accession>A0A7R9YS32</accession>
<evidence type="ECO:0000313" key="2">
    <source>
        <dbReference type="EMBL" id="CAD8284584.1"/>
    </source>
</evidence>
<name>A0A7R9YS32_9CHLO</name>
<reference evidence="2" key="1">
    <citation type="submission" date="2021-01" db="EMBL/GenBank/DDBJ databases">
        <authorList>
            <person name="Corre E."/>
            <person name="Pelletier E."/>
            <person name="Niang G."/>
            <person name="Scheremetjew M."/>
            <person name="Finn R."/>
            <person name="Kale V."/>
            <person name="Holt S."/>
            <person name="Cochrane G."/>
            <person name="Meng A."/>
            <person name="Brown T."/>
            <person name="Cohen L."/>
        </authorList>
    </citation>
    <scope>NUCLEOTIDE SEQUENCE</scope>
    <source>
        <strain evidence="2">CCMP219</strain>
    </source>
</reference>
<dbReference type="EMBL" id="HBEC01009978">
    <property type="protein sequence ID" value="CAD8284584.1"/>
    <property type="molecule type" value="Transcribed_RNA"/>
</dbReference>
<proteinExistence type="predicted"/>
<evidence type="ECO:0000256" key="1">
    <source>
        <dbReference type="SAM" id="MobiDB-lite"/>
    </source>
</evidence>
<gene>
    <name evidence="2" type="ORF">CEUR00632_LOCUS4619</name>
</gene>
<organism evidence="2">
    <name type="scientific">Chlamydomonas euryale</name>
    <dbReference type="NCBI Taxonomy" id="1486919"/>
    <lineage>
        <taxon>Eukaryota</taxon>
        <taxon>Viridiplantae</taxon>
        <taxon>Chlorophyta</taxon>
        <taxon>core chlorophytes</taxon>
        <taxon>Chlorophyceae</taxon>
        <taxon>CS clade</taxon>
        <taxon>Chlamydomonadales</taxon>
        <taxon>Chlamydomonadaceae</taxon>
        <taxon>Chlamydomonas</taxon>
    </lineage>
</organism>
<dbReference type="PROSITE" id="PS51257">
    <property type="entry name" value="PROKAR_LIPOPROTEIN"/>
    <property type="match status" value="1"/>
</dbReference>
<protein>
    <submittedName>
        <fullName evidence="2">Uncharacterized protein</fullName>
    </submittedName>
</protein>
<dbReference type="AlphaFoldDB" id="A0A7R9YS32"/>
<feature type="compositionally biased region" description="Polar residues" evidence="1">
    <location>
        <begin position="90"/>
        <end position="111"/>
    </location>
</feature>